<evidence type="ECO:0000256" key="6">
    <source>
        <dbReference type="ARBA" id="ARBA00023136"/>
    </source>
</evidence>
<feature type="domain" description="ABC transmembrane type-1" evidence="8">
    <location>
        <begin position="123"/>
        <end position="350"/>
    </location>
</feature>
<feature type="transmembrane region" description="Helical" evidence="7">
    <location>
        <begin position="162"/>
        <end position="185"/>
    </location>
</feature>
<evidence type="ECO:0000256" key="4">
    <source>
        <dbReference type="ARBA" id="ARBA00022692"/>
    </source>
</evidence>
<keyword evidence="4 7" id="KW-0812">Transmembrane</keyword>
<dbReference type="GO" id="GO:0005886">
    <property type="term" value="C:plasma membrane"/>
    <property type="evidence" value="ECO:0007669"/>
    <property type="project" value="UniProtKB-SubCell"/>
</dbReference>
<organism evidence="9 10">
    <name type="scientific">Rhizobium quercicola</name>
    <dbReference type="NCBI Taxonomy" id="2901226"/>
    <lineage>
        <taxon>Bacteria</taxon>
        <taxon>Pseudomonadati</taxon>
        <taxon>Pseudomonadota</taxon>
        <taxon>Alphaproteobacteria</taxon>
        <taxon>Hyphomicrobiales</taxon>
        <taxon>Rhizobiaceae</taxon>
        <taxon>Rhizobium/Agrobacterium group</taxon>
        <taxon>Rhizobium</taxon>
    </lineage>
</organism>
<sequence length="364" mass="39435">MADQEGWNVVSITQTTESRLPDKSALLTGAGKLTASLGVIATTLFGLLVITFVIGRMVPADPVIAVIGDQADQVTYDRVYKEMGLDQPLYVQFGTYLGDVARLDFGQSHITKNPVASDLARVFPATLELATLATLIGAGFGVPLGVVAAVRKGTWVDHVARVVGLLGYSTPIFWLGTIVILVFYATLGWIPGGGRVDIYNEGLVNGPTNSLIVDALLAGEWEVFWSALHHVAAPAIILGYAAMAYLSRMSRSFMLEQLRQEYILTARAKGLGQRPIVWRHAFRNIRVQLLTVVALAYCGLLDGTVLIETVFSWPGLGQYLTSALFFADMNAVLGSVLFIGLISIAINLLSDIVYRFIDPRTRSS</sequence>
<comment type="similarity">
    <text evidence="7">Belongs to the binding-protein-dependent transport system permease family.</text>
</comment>
<dbReference type="PROSITE" id="PS50928">
    <property type="entry name" value="ABC_TM1"/>
    <property type="match status" value="1"/>
</dbReference>
<reference evidence="9" key="1">
    <citation type="submission" date="2021-12" db="EMBL/GenBank/DDBJ databases">
        <authorList>
            <person name="Li Y."/>
        </authorList>
    </citation>
    <scope>NUCLEOTIDE SEQUENCE</scope>
    <source>
        <strain evidence="9">DKSPLA3</strain>
    </source>
</reference>
<dbReference type="Gene3D" id="1.10.3720.10">
    <property type="entry name" value="MetI-like"/>
    <property type="match status" value="1"/>
</dbReference>
<protein>
    <submittedName>
        <fullName evidence="9">ABC transporter permease</fullName>
    </submittedName>
</protein>
<keyword evidence="3" id="KW-1003">Cell membrane</keyword>
<comment type="subcellular location">
    <subcellularLocation>
        <location evidence="1 7">Cell membrane</location>
        <topology evidence="1 7">Multi-pass membrane protein</topology>
    </subcellularLocation>
</comment>
<gene>
    <name evidence="9" type="ORF">LRX75_11310</name>
</gene>
<evidence type="ECO:0000313" key="9">
    <source>
        <dbReference type="EMBL" id="MCD7109634.1"/>
    </source>
</evidence>
<dbReference type="InterPro" id="IPR000515">
    <property type="entry name" value="MetI-like"/>
</dbReference>
<dbReference type="GO" id="GO:0071916">
    <property type="term" value="F:dipeptide transmembrane transporter activity"/>
    <property type="evidence" value="ECO:0007669"/>
    <property type="project" value="TreeGrafter"/>
</dbReference>
<dbReference type="InterPro" id="IPR045621">
    <property type="entry name" value="BPD_transp_1_N"/>
</dbReference>
<name>A0A9X1NTC7_9HYPH</name>
<feature type="transmembrane region" description="Helical" evidence="7">
    <location>
        <begin position="129"/>
        <end position="150"/>
    </location>
</feature>
<proteinExistence type="inferred from homology"/>
<evidence type="ECO:0000259" key="8">
    <source>
        <dbReference type="PROSITE" id="PS50928"/>
    </source>
</evidence>
<dbReference type="PANTHER" id="PTHR43163">
    <property type="entry name" value="DIPEPTIDE TRANSPORT SYSTEM PERMEASE PROTEIN DPPB-RELATED"/>
    <property type="match status" value="1"/>
</dbReference>
<evidence type="ECO:0000256" key="7">
    <source>
        <dbReference type="RuleBase" id="RU363032"/>
    </source>
</evidence>
<keyword evidence="2 7" id="KW-0813">Transport</keyword>
<dbReference type="Pfam" id="PF19300">
    <property type="entry name" value="BPD_transp_1_N"/>
    <property type="match status" value="1"/>
</dbReference>
<dbReference type="RefSeq" id="WP_113152551.1">
    <property type="nucleotide sequence ID" value="NZ_JAJOZR010000006.1"/>
</dbReference>
<accession>A0A9X1NTC7</accession>
<dbReference type="EMBL" id="JAJOZR010000006">
    <property type="protein sequence ID" value="MCD7109634.1"/>
    <property type="molecule type" value="Genomic_DNA"/>
</dbReference>
<evidence type="ECO:0000256" key="2">
    <source>
        <dbReference type="ARBA" id="ARBA00022448"/>
    </source>
</evidence>
<dbReference type="InterPro" id="IPR035906">
    <property type="entry name" value="MetI-like_sf"/>
</dbReference>
<keyword evidence="5 7" id="KW-1133">Transmembrane helix</keyword>
<feature type="transmembrane region" description="Helical" evidence="7">
    <location>
        <begin position="223"/>
        <end position="246"/>
    </location>
</feature>
<evidence type="ECO:0000256" key="1">
    <source>
        <dbReference type="ARBA" id="ARBA00004651"/>
    </source>
</evidence>
<keyword evidence="6 7" id="KW-0472">Membrane</keyword>
<comment type="caution">
    <text evidence="9">The sequence shown here is derived from an EMBL/GenBank/DDBJ whole genome shotgun (WGS) entry which is preliminary data.</text>
</comment>
<dbReference type="Proteomes" id="UP001139089">
    <property type="component" value="Unassembled WGS sequence"/>
</dbReference>
<dbReference type="AlphaFoldDB" id="A0A9X1NTC7"/>
<feature type="transmembrane region" description="Helical" evidence="7">
    <location>
        <begin position="33"/>
        <end position="54"/>
    </location>
</feature>
<evidence type="ECO:0000313" key="10">
    <source>
        <dbReference type="Proteomes" id="UP001139089"/>
    </source>
</evidence>
<dbReference type="PANTHER" id="PTHR43163:SF8">
    <property type="entry name" value="D,D-DIPEPTIDE TRANSPORT SYSTEM PERMEASE PROTEIN DDPB-RELATED"/>
    <property type="match status" value="1"/>
</dbReference>
<keyword evidence="10" id="KW-1185">Reference proteome</keyword>
<evidence type="ECO:0000256" key="5">
    <source>
        <dbReference type="ARBA" id="ARBA00022989"/>
    </source>
</evidence>
<feature type="transmembrane region" description="Helical" evidence="7">
    <location>
        <begin position="289"/>
        <end position="311"/>
    </location>
</feature>
<dbReference type="SUPFAM" id="SSF161098">
    <property type="entry name" value="MetI-like"/>
    <property type="match status" value="1"/>
</dbReference>
<feature type="transmembrane region" description="Helical" evidence="7">
    <location>
        <begin position="331"/>
        <end position="354"/>
    </location>
</feature>
<dbReference type="Pfam" id="PF00528">
    <property type="entry name" value="BPD_transp_1"/>
    <property type="match status" value="1"/>
</dbReference>
<evidence type="ECO:0000256" key="3">
    <source>
        <dbReference type="ARBA" id="ARBA00022475"/>
    </source>
</evidence>
<dbReference type="CDD" id="cd06261">
    <property type="entry name" value="TM_PBP2"/>
    <property type="match status" value="1"/>
</dbReference>